<accession>A0A7S1FQD4</accession>
<evidence type="ECO:0000313" key="1">
    <source>
        <dbReference type="EMBL" id="CAD8881291.1"/>
    </source>
</evidence>
<organism evidence="1">
    <name type="scientific">Corethron hystrix</name>
    <dbReference type="NCBI Taxonomy" id="216773"/>
    <lineage>
        <taxon>Eukaryota</taxon>
        <taxon>Sar</taxon>
        <taxon>Stramenopiles</taxon>
        <taxon>Ochrophyta</taxon>
        <taxon>Bacillariophyta</taxon>
        <taxon>Coscinodiscophyceae</taxon>
        <taxon>Corethrophycidae</taxon>
        <taxon>Corethrales</taxon>
        <taxon>Corethraceae</taxon>
        <taxon>Corethron</taxon>
    </lineage>
</organism>
<gene>
    <name evidence="1" type="ORF">CHYS00102_LOCUS8478</name>
</gene>
<name>A0A7S1FQD4_9STRA</name>
<protein>
    <submittedName>
        <fullName evidence="1">Uncharacterized protein</fullName>
    </submittedName>
</protein>
<reference evidence="1" key="1">
    <citation type="submission" date="2021-01" db="EMBL/GenBank/DDBJ databases">
        <authorList>
            <person name="Corre E."/>
            <person name="Pelletier E."/>
            <person name="Niang G."/>
            <person name="Scheremetjew M."/>
            <person name="Finn R."/>
            <person name="Kale V."/>
            <person name="Holt S."/>
            <person name="Cochrane G."/>
            <person name="Meng A."/>
            <person name="Brown T."/>
            <person name="Cohen L."/>
        </authorList>
    </citation>
    <scope>NUCLEOTIDE SEQUENCE</scope>
    <source>
        <strain evidence="1">308</strain>
    </source>
</reference>
<sequence length="118" mass="13175">MRNLIAFQSSLARCNIRKMKDRSADGSIFILRRPTLDSFSLVRDPLLLSSFNCYPRKLLINSPRLYASTEPETAAALILPLLAYKVAAVANGQKLQWYLDASIALALVAFINLVFKSL</sequence>
<dbReference type="EMBL" id="HBFR01011755">
    <property type="protein sequence ID" value="CAD8881291.1"/>
    <property type="molecule type" value="Transcribed_RNA"/>
</dbReference>
<proteinExistence type="predicted"/>
<dbReference type="AlphaFoldDB" id="A0A7S1FQD4"/>